<feature type="transmembrane region" description="Helical" evidence="13">
    <location>
        <begin position="292"/>
        <end position="316"/>
    </location>
</feature>
<evidence type="ECO:0000313" key="16">
    <source>
        <dbReference type="Proteomes" id="UP001652581"/>
    </source>
</evidence>
<evidence type="ECO:0000256" key="8">
    <source>
        <dbReference type="ARBA" id="ARBA00022813"/>
    </source>
</evidence>
<feature type="compositionally biased region" description="Low complexity" evidence="12">
    <location>
        <begin position="84"/>
        <end position="108"/>
    </location>
</feature>
<feature type="signal peptide" evidence="14">
    <location>
        <begin position="1"/>
        <end position="20"/>
    </location>
</feature>
<keyword evidence="13" id="KW-0812">Transmembrane</keyword>
<accession>A0A6J3BCY0</accession>
<feature type="region of interest" description="Disordered" evidence="12">
    <location>
        <begin position="35"/>
        <end position="56"/>
    </location>
</feature>
<dbReference type="GO" id="GO:0005634">
    <property type="term" value="C:nucleus"/>
    <property type="evidence" value="ECO:0007669"/>
    <property type="project" value="UniProtKB-SubCell"/>
</dbReference>
<evidence type="ECO:0000313" key="17">
    <source>
        <dbReference type="RefSeq" id="XP_031544950.2"/>
    </source>
</evidence>
<evidence type="ECO:0000259" key="15">
    <source>
        <dbReference type="PROSITE" id="PS50024"/>
    </source>
</evidence>
<evidence type="ECO:0000256" key="4">
    <source>
        <dbReference type="ARBA" id="ARBA00014269"/>
    </source>
</evidence>
<dbReference type="Pfam" id="PF01390">
    <property type="entry name" value="SEA"/>
    <property type="match status" value="1"/>
</dbReference>
<dbReference type="PANTHER" id="PTHR10006:SF19">
    <property type="entry name" value="MUCIN-1"/>
    <property type="match status" value="1"/>
</dbReference>
<evidence type="ECO:0000256" key="3">
    <source>
        <dbReference type="ARBA" id="ARBA00004496"/>
    </source>
</evidence>
<dbReference type="InterPro" id="IPR036364">
    <property type="entry name" value="SEA_dom_sf"/>
</dbReference>
<feature type="chain" id="PRO_5046769229" description="Mucin-1" evidence="14">
    <location>
        <begin position="21"/>
        <end position="386"/>
    </location>
</feature>
<keyword evidence="14" id="KW-0732">Signal</keyword>
<evidence type="ECO:0000256" key="14">
    <source>
        <dbReference type="SAM" id="SignalP"/>
    </source>
</evidence>
<evidence type="ECO:0000256" key="11">
    <source>
        <dbReference type="ARBA" id="ARBA00023288"/>
    </source>
</evidence>
<keyword evidence="6" id="KW-0963">Cytoplasm</keyword>
<feature type="domain" description="SEA" evidence="15">
    <location>
        <begin position="174"/>
        <end position="281"/>
    </location>
</feature>
<comment type="subcellular location">
    <subcellularLocation>
        <location evidence="2">Apical cell membrane</location>
        <topology evidence="2">Single-pass type I membrane protein</topology>
    </subcellularLocation>
    <subcellularLocation>
        <location evidence="3">Cytoplasm</location>
    </subcellularLocation>
    <subcellularLocation>
        <location evidence="1">Nucleus</location>
    </subcellularLocation>
</comment>
<name>A0A6J3BCY0_VICPA</name>
<dbReference type="RefSeq" id="XP_031544950.2">
    <property type="nucleotide sequence ID" value="XM_031689090.2"/>
</dbReference>
<keyword evidence="13" id="KW-1133">Transmembrane helix</keyword>
<evidence type="ECO:0000256" key="9">
    <source>
        <dbReference type="ARBA" id="ARBA00023139"/>
    </source>
</evidence>
<dbReference type="KEGG" id="vpc:102525491"/>
<dbReference type="PANTHER" id="PTHR10006">
    <property type="entry name" value="MUCIN-1-RELATED"/>
    <property type="match status" value="1"/>
</dbReference>
<evidence type="ECO:0000256" key="13">
    <source>
        <dbReference type="SAM" id="Phobius"/>
    </source>
</evidence>
<keyword evidence="5" id="KW-1003">Cell membrane</keyword>
<evidence type="ECO:0000256" key="10">
    <source>
        <dbReference type="ARBA" id="ARBA00023242"/>
    </source>
</evidence>
<reference evidence="17" key="1">
    <citation type="submission" date="2025-08" db="UniProtKB">
        <authorList>
            <consortium name="RefSeq"/>
        </authorList>
    </citation>
    <scope>IDENTIFICATION</scope>
</reference>
<organism evidence="16 17">
    <name type="scientific">Vicugna pacos</name>
    <name type="common">Alpaca</name>
    <name type="synonym">Lama pacos</name>
    <dbReference type="NCBI Taxonomy" id="30538"/>
    <lineage>
        <taxon>Eukaryota</taxon>
        <taxon>Metazoa</taxon>
        <taxon>Chordata</taxon>
        <taxon>Craniata</taxon>
        <taxon>Vertebrata</taxon>
        <taxon>Euteleostomi</taxon>
        <taxon>Mammalia</taxon>
        <taxon>Eutheria</taxon>
        <taxon>Laurasiatheria</taxon>
        <taxon>Artiodactyla</taxon>
        <taxon>Tylopoda</taxon>
        <taxon>Camelidae</taxon>
        <taxon>Vicugna</taxon>
    </lineage>
</organism>
<sequence length="386" mass="41498">MTRDIQAPFFFLLLFPVLTAADNGSTLTTVFTTSDHTSGNIQASSSQSSPASSFTDRSAVNTASSLAFTHSPAQGSVTTPFYNDSSSPTTNDTSSPTPSPASNSVVTPGAHESTSSKAIVTPDDIVTPSSAPSNHSDIPTTPTSHIMETITSSTNHSIVSSTSTATTSQQLTGSVFLYFLSFHIINHQFDFSLENASSPYYQALRRNISEWFSQLFDGNFLGFSYVNFSRGSVVVELILVLRKDIIDDNYLNTNYTWMIEQATIYNLTISRLSVTDVSLPSSAQSGSGVPGWGIALLVLVCILVALAIIYVIALAVCHWQRKNCGQVDVFSTGDAYHPMSEYPTYHTHGRYVPPGNTKRSPYEEVSAGNGGSNLSYTNLAATSPNL</sequence>
<evidence type="ECO:0000256" key="2">
    <source>
        <dbReference type="ARBA" id="ARBA00004247"/>
    </source>
</evidence>
<dbReference type="Proteomes" id="UP001652581">
    <property type="component" value="Chromosome 21"/>
</dbReference>
<evidence type="ECO:0000256" key="7">
    <source>
        <dbReference type="ARBA" id="ARBA00022553"/>
    </source>
</evidence>
<dbReference type="Gene3D" id="6.10.140.600">
    <property type="match status" value="1"/>
</dbReference>
<dbReference type="SMART" id="SM00200">
    <property type="entry name" value="SEA"/>
    <property type="match status" value="1"/>
</dbReference>
<evidence type="ECO:0000256" key="1">
    <source>
        <dbReference type="ARBA" id="ARBA00004123"/>
    </source>
</evidence>
<evidence type="ECO:0000256" key="5">
    <source>
        <dbReference type="ARBA" id="ARBA00022475"/>
    </source>
</evidence>
<keyword evidence="11" id="KW-0449">Lipoprotein</keyword>
<keyword evidence="13" id="KW-0472">Membrane</keyword>
<dbReference type="CTD" id="4582"/>
<dbReference type="GO" id="GO:0016324">
    <property type="term" value="C:apical plasma membrane"/>
    <property type="evidence" value="ECO:0007669"/>
    <property type="project" value="UniProtKB-SubCell"/>
</dbReference>
<dbReference type="AlphaFoldDB" id="A0A6J3BCY0"/>
<keyword evidence="16" id="KW-1185">Reference proteome</keyword>
<keyword evidence="9" id="KW-0564">Palmitate</keyword>
<keyword evidence="7" id="KW-0597">Phosphoprotein</keyword>
<feature type="compositionally biased region" description="Low complexity" evidence="12">
    <location>
        <begin position="42"/>
        <end position="53"/>
    </location>
</feature>
<evidence type="ECO:0000256" key="6">
    <source>
        <dbReference type="ARBA" id="ARBA00022490"/>
    </source>
</evidence>
<dbReference type="GeneID" id="102525491"/>
<keyword evidence="8" id="KW-0068">Autocatalytic cleavage</keyword>
<feature type="compositionally biased region" description="Polar residues" evidence="12">
    <location>
        <begin position="127"/>
        <end position="142"/>
    </location>
</feature>
<dbReference type="InterPro" id="IPR000082">
    <property type="entry name" value="SEA_dom"/>
</dbReference>
<gene>
    <name evidence="17" type="primary">MUC1</name>
</gene>
<dbReference type="GO" id="GO:0005737">
    <property type="term" value="C:cytoplasm"/>
    <property type="evidence" value="ECO:0007669"/>
    <property type="project" value="UniProtKB-SubCell"/>
</dbReference>
<evidence type="ECO:0000256" key="12">
    <source>
        <dbReference type="SAM" id="MobiDB-lite"/>
    </source>
</evidence>
<dbReference type="PROSITE" id="PS50024">
    <property type="entry name" value="SEA"/>
    <property type="match status" value="1"/>
</dbReference>
<proteinExistence type="predicted"/>
<protein>
    <recommendedName>
        <fullName evidence="4">Mucin-1</fullName>
    </recommendedName>
</protein>
<dbReference type="SUPFAM" id="SSF82671">
    <property type="entry name" value="SEA domain"/>
    <property type="match status" value="1"/>
</dbReference>
<feature type="region of interest" description="Disordered" evidence="12">
    <location>
        <begin position="77"/>
        <end position="142"/>
    </location>
</feature>
<keyword evidence="10" id="KW-0539">Nucleus</keyword>